<dbReference type="Pfam" id="PF07690">
    <property type="entry name" value="MFS_1"/>
    <property type="match status" value="1"/>
</dbReference>
<dbReference type="InterPro" id="IPR011701">
    <property type="entry name" value="MFS"/>
</dbReference>
<evidence type="ECO:0000256" key="3">
    <source>
        <dbReference type="ARBA" id="ARBA00022692"/>
    </source>
</evidence>
<feature type="transmembrane region" description="Helical" evidence="6">
    <location>
        <begin position="139"/>
        <end position="160"/>
    </location>
</feature>
<accession>A0A1B7LFB3</accession>
<evidence type="ECO:0000256" key="4">
    <source>
        <dbReference type="ARBA" id="ARBA00022989"/>
    </source>
</evidence>
<reference evidence="8 9" key="1">
    <citation type="submission" date="2016-04" db="EMBL/GenBank/DDBJ databases">
        <authorList>
            <person name="Evans L.H."/>
            <person name="Alamgir A."/>
            <person name="Owens N."/>
            <person name="Weber N.D."/>
            <person name="Virtaneva K."/>
            <person name="Barbian K."/>
            <person name="Babar A."/>
            <person name="Rosenke K."/>
        </authorList>
    </citation>
    <scope>NUCLEOTIDE SEQUENCE [LARGE SCALE GENOMIC DNA]</scope>
    <source>
        <strain evidence="8 9">LMa1</strain>
    </source>
</reference>
<feature type="transmembrane region" description="Helical" evidence="6">
    <location>
        <begin position="362"/>
        <end position="383"/>
    </location>
</feature>
<dbReference type="PROSITE" id="PS50850">
    <property type="entry name" value="MFS"/>
    <property type="match status" value="1"/>
</dbReference>
<dbReference type="OrthoDB" id="9814001at2"/>
<feature type="transmembrane region" description="Helical" evidence="6">
    <location>
        <begin position="76"/>
        <end position="100"/>
    </location>
</feature>
<dbReference type="STRING" id="1838280.A6M21_09375"/>
<evidence type="ECO:0000259" key="7">
    <source>
        <dbReference type="PROSITE" id="PS50850"/>
    </source>
</evidence>
<feature type="transmembrane region" description="Helical" evidence="6">
    <location>
        <begin position="328"/>
        <end position="350"/>
    </location>
</feature>
<keyword evidence="4 6" id="KW-1133">Transmembrane helix</keyword>
<evidence type="ECO:0000256" key="1">
    <source>
        <dbReference type="ARBA" id="ARBA00004651"/>
    </source>
</evidence>
<dbReference type="Gene3D" id="1.20.1250.20">
    <property type="entry name" value="MFS general substrate transporter like domains"/>
    <property type="match status" value="2"/>
</dbReference>
<evidence type="ECO:0000256" key="2">
    <source>
        <dbReference type="ARBA" id="ARBA00022448"/>
    </source>
</evidence>
<dbReference type="InterPro" id="IPR052714">
    <property type="entry name" value="MFS_Exporter"/>
</dbReference>
<dbReference type="PRINTS" id="PR01035">
    <property type="entry name" value="TCRTETA"/>
</dbReference>
<protein>
    <recommendedName>
        <fullName evidence="7">Major facilitator superfamily (MFS) profile domain-containing protein</fullName>
    </recommendedName>
</protein>
<sequence>MPEVEKLWTRDFIFTDVTGFLLFFSFYYLMSTLQYYVLHIGGNLSSLGLVMGVFTIIAVILRPVTGNLLDTKGRRIILLLGLLIILASFLAYTLATSVWWLGIIRIFHGIGWAFATTAASTIIADLVPPRRRGEAMGYYSNFMDLAMAAGPFTGVLILQFGGFNAVFIAAAVTLLPALVTGWTVREQYRPGPAPVKRTLFSRPAILPALIMLTGSIGYGSVVTYLPTFVQQRGITGRFLGISDYAFFYVVYAITLLATRGPWGRLSDRYGRQAAIIPGLLFLAGGTLVLAFAGSFPVLLIAGIVYAAGFGSAQPSIMAWAVDRAGASGWGAAVGTFFAAFDGGIGIGALLMGPLAQHFSYRLVYGSAGVLTLLGFVIYVFVYFGSSKTRGKMY</sequence>
<feature type="domain" description="Major facilitator superfamily (MFS) profile" evidence="7">
    <location>
        <begin position="11"/>
        <end position="386"/>
    </location>
</feature>
<organism evidence="8 9">
    <name type="scientific">Desulfotomaculum copahuensis</name>
    <dbReference type="NCBI Taxonomy" id="1838280"/>
    <lineage>
        <taxon>Bacteria</taxon>
        <taxon>Bacillati</taxon>
        <taxon>Bacillota</taxon>
        <taxon>Clostridia</taxon>
        <taxon>Eubacteriales</taxon>
        <taxon>Desulfotomaculaceae</taxon>
        <taxon>Desulfotomaculum</taxon>
    </lineage>
</organism>
<feature type="transmembrane region" description="Helical" evidence="6">
    <location>
        <begin position="204"/>
        <end position="225"/>
    </location>
</feature>
<dbReference type="GO" id="GO:0022857">
    <property type="term" value="F:transmembrane transporter activity"/>
    <property type="evidence" value="ECO:0007669"/>
    <property type="project" value="InterPro"/>
</dbReference>
<dbReference type="InterPro" id="IPR020846">
    <property type="entry name" value="MFS_dom"/>
</dbReference>
<feature type="transmembrane region" description="Helical" evidence="6">
    <location>
        <begin position="166"/>
        <end position="184"/>
    </location>
</feature>
<dbReference type="PANTHER" id="PTHR23531">
    <property type="entry name" value="QUINOLENE RESISTANCE PROTEIN NORA"/>
    <property type="match status" value="1"/>
</dbReference>
<proteinExistence type="predicted"/>
<feature type="transmembrane region" description="Helical" evidence="6">
    <location>
        <begin position="106"/>
        <end position="127"/>
    </location>
</feature>
<comment type="caution">
    <text evidence="8">The sequence shown here is derived from an EMBL/GenBank/DDBJ whole genome shotgun (WGS) entry which is preliminary data.</text>
</comment>
<dbReference type="RefSeq" id="WP_066667895.1">
    <property type="nucleotide sequence ID" value="NZ_LYVF01000137.1"/>
</dbReference>
<keyword evidence="2" id="KW-0813">Transport</keyword>
<feature type="transmembrane region" description="Helical" evidence="6">
    <location>
        <begin position="274"/>
        <end position="292"/>
    </location>
</feature>
<feature type="transmembrane region" description="Helical" evidence="6">
    <location>
        <begin position="245"/>
        <end position="262"/>
    </location>
</feature>
<keyword evidence="3 6" id="KW-0812">Transmembrane</keyword>
<evidence type="ECO:0000256" key="6">
    <source>
        <dbReference type="SAM" id="Phobius"/>
    </source>
</evidence>
<dbReference type="SUPFAM" id="SSF103473">
    <property type="entry name" value="MFS general substrate transporter"/>
    <property type="match status" value="1"/>
</dbReference>
<dbReference type="PANTHER" id="PTHR23531:SF1">
    <property type="entry name" value="QUINOLENE RESISTANCE PROTEIN NORA"/>
    <property type="match status" value="1"/>
</dbReference>
<dbReference type="InterPro" id="IPR036259">
    <property type="entry name" value="MFS_trans_sf"/>
</dbReference>
<feature type="transmembrane region" description="Helical" evidence="6">
    <location>
        <begin position="36"/>
        <end position="64"/>
    </location>
</feature>
<evidence type="ECO:0000313" key="8">
    <source>
        <dbReference type="EMBL" id="OAT82345.1"/>
    </source>
</evidence>
<dbReference type="AlphaFoldDB" id="A0A1B7LFB3"/>
<keyword evidence="9" id="KW-1185">Reference proteome</keyword>
<gene>
    <name evidence="8" type="ORF">A6M21_09375</name>
</gene>
<feature type="transmembrane region" description="Helical" evidence="6">
    <location>
        <begin position="298"/>
        <end position="321"/>
    </location>
</feature>
<keyword evidence="5 6" id="KW-0472">Membrane</keyword>
<evidence type="ECO:0000256" key="5">
    <source>
        <dbReference type="ARBA" id="ARBA00023136"/>
    </source>
</evidence>
<comment type="subcellular location">
    <subcellularLocation>
        <location evidence="1">Cell membrane</location>
        <topology evidence="1">Multi-pass membrane protein</topology>
    </subcellularLocation>
</comment>
<dbReference type="Proteomes" id="UP000078532">
    <property type="component" value="Unassembled WGS sequence"/>
</dbReference>
<dbReference type="GO" id="GO:0005886">
    <property type="term" value="C:plasma membrane"/>
    <property type="evidence" value="ECO:0007669"/>
    <property type="project" value="UniProtKB-SubCell"/>
</dbReference>
<evidence type="ECO:0000313" key="9">
    <source>
        <dbReference type="Proteomes" id="UP000078532"/>
    </source>
</evidence>
<name>A0A1B7LFB3_9FIRM</name>
<dbReference type="InterPro" id="IPR001958">
    <property type="entry name" value="Tet-R_TetA/multi-R_MdtG-like"/>
</dbReference>
<dbReference type="EMBL" id="LYVF01000137">
    <property type="protein sequence ID" value="OAT82345.1"/>
    <property type="molecule type" value="Genomic_DNA"/>
</dbReference>
<dbReference type="CDD" id="cd17489">
    <property type="entry name" value="MFS_YfcJ_like"/>
    <property type="match status" value="1"/>
</dbReference>